<evidence type="ECO:0000256" key="2">
    <source>
        <dbReference type="ARBA" id="ARBA00022448"/>
    </source>
</evidence>
<keyword evidence="6 9" id="KW-1133">Transmembrane helix</keyword>
<dbReference type="InterPro" id="IPR038379">
    <property type="entry name" value="SecE_sf"/>
</dbReference>
<comment type="subcellular location">
    <subcellularLocation>
        <location evidence="9">Cell membrane</location>
        <topology evidence="9">Single-pass membrane protein</topology>
    </subcellularLocation>
    <subcellularLocation>
        <location evidence="1">Membrane</location>
    </subcellularLocation>
</comment>
<organism evidence="10 11">
    <name type="scientific">Candidatus Azambacteria bacterium RBG_16_47_10</name>
    <dbReference type="NCBI Taxonomy" id="1797292"/>
    <lineage>
        <taxon>Bacteria</taxon>
        <taxon>Candidatus Azamiibacteriota</taxon>
    </lineage>
</organism>
<keyword evidence="4 9" id="KW-0812">Transmembrane</keyword>
<dbReference type="PANTHER" id="PTHR33910">
    <property type="entry name" value="PROTEIN TRANSLOCASE SUBUNIT SECE"/>
    <property type="match status" value="1"/>
</dbReference>
<evidence type="ECO:0000256" key="1">
    <source>
        <dbReference type="ARBA" id="ARBA00004370"/>
    </source>
</evidence>
<keyword evidence="5 9" id="KW-0653">Protein transport</keyword>
<evidence type="ECO:0000313" key="10">
    <source>
        <dbReference type="EMBL" id="OGD23960.1"/>
    </source>
</evidence>
<comment type="subunit">
    <text evidence="9">Component of the Sec protein translocase complex. Heterotrimer consisting of SecY, SecE and SecG subunits. The heterotrimers can form oligomers, although 1 heterotrimer is thought to be able to translocate proteins. Interacts with the ribosome. Interacts with SecDF, and other proteins may be involved. Interacts with SecA.</text>
</comment>
<dbReference type="Gene3D" id="1.20.5.1030">
    <property type="entry name" value="Preprotein translocase secy subunit"/>
    <property type="match status" value="1"/>
</dbReference>
<dbReference type="PANTHER" id="PTHR33910:SF1">
    <property type="entry name" value="PROTEIN TRANSLOCASE SUBUNIT SECE"/>
    <property type="match status" value="1"/>
</dbReference>
<feature type="transmembrane region" description="Helical" evidence="9">
    <location>
        <begin position="27"/>
        <end position="51"/>
    </location>
</feature>
<evidence type="ECO:0000256" key="6">
    <source>
        <dbReference type="ARBA" id="ARBA00022989"/>
    </source>
</evidence>
<dbReference type="InterPro" id="IPR001901">
    <property type="entry name" value="Translocase_SecE/Sec61-g"/>
</dbReference>
<dbReference type="Proteomes" id="UP000176639">
    <property type="component" value="Unassembled WGS sequence"/>
</dbReference>
<evidence type="ECO:0000256" key="9">
    <source>
        <dbReference type="HAMAP-Rule" id="MF_00422"/>
    </source>
</evidence>
<keyword evidence="7 9" id="KW-0811">Translocation</keyword>
<dbReference type="GO" id="GO:0043952">
    <property type="term" value="P:protein transport by the Sec complex"/>
    <property type="evidence" value="ECO:0007669"/>
    <property type="project" value="UniProtKB-UniRule"/>
</dbReference>
<evidence type="ECO:0000256" key="7">
    <source>
        <dbReference type="ARBA" id="ARBA00023010"/>
    </source>
</evidence>
<reference evidence="10 11" key="1">
    <citation type="journal article" date="2016" name="Nat. Commun.">
        <title>Thousands of microbial genomes shed light on interconnected biogeochemical processes in an aquifer system.</title>
        <authorList>
            <person name="Anantharaman K."/>
            <person name="Brown C.T."/>
            <person name="Hug L.A."/>
            <person name="Sharon I."/>
            <person name="Castelle C.J."/>
            <person name="Probst A.J."/>
            <person name="Thomas B.C."/>
            <person name="Singh A."/>
            <person name="Wilkins M.J."/>
            <person name="Karaoz U."/>
            <person name="Brodie E.L."/>
            <person name="Williams K.H."/>
            <person name="Hubbard S.S."/>
            <person name="Banfield J.F."/>
        </authorList>
    </citation>
    <scope>NUCLEOTIDE SEQUENCE [LARGE SCALE GENOMIC DNA]</scope>
</reference>
<comment type="function">
    <text evidence="9">Essential subunit of the Sec protein translocation channel SecYEG. Clamps together the 2 halves of SecY. May contact the channel plug during translocation.</text>
</comment>
<evidence type="ECO:0000256" key="4">
    <source>
        <dbReference type="ARBA" id="ARBA00022692"/>
    </source>
</evidence>
<gene>
    <name evidence="9" type="primary">secE</name>
    <name evidence="10" type="ORF">A2Z10_02440</name>
</gene>
<keyword evidence="8 9" id="KW-0472">Membrane</keyword>
<evidence type="ECO:0000313" key="11">
    <source>
        <dbReference type="Proteomes" id="UP000176639"/>
    </source>
</evidence>
<dbReference type="GO" id="GO:0009306">
    <property type="term" value="P:protein secretion"/>
    <property type="evidence" value="ECO:0007669"/>
    <property type="project" value="UniProtKB-UniRule"/>
</dbReference>
<keyword evidence="3 9" id="KW-1003">Cell membrane</keyword>
<dbReference type="GO" id="GO:0065002">
    <property type="term" value="P:intracellular protein transmembrane transport"/>
    <property type="evidence" value="ECO:0007669"/>
    <property type="project" value="UniProtKB-UniRule"/>
</dbReference>
<dbReference type="GO" id="GO:0008320">
    <property type="term" value="F:protein transmembrane transporter activity"/>
    <property type="evidence" value="ECO:0007669"/>
    <property type="project" value="UniProtKB-UniRule"/>
</dbReference>
<accession>A0A1F5B001</accession>
<dbReference type="InterPro" id="IPR005807">
    <property type="entry name" value="SecE_bac"/>
</dbReference>
<comment type="caution">
    <text evidence="10">The sequence shown here is derived from an EMBL/GenBank/DDBJ whole genome shotgun (WGS) entry which is preliminary data.</text>
</comment>
<proteinExistence type="inferred from homology"/>
<evidence type="ECO:0000256" key="3">
    <source>
        <dbReference type="ARBA" id="ARBA00022475"/>
    </source>
</evidence>
<dbReference type="EMBL" id="MEYI01000022">
    <property type="protein sequence ID" value="OGD23960.1"/>
    <property type="molecule type" value="Genomic_DNA"/>
</dbReference>
<dbReference type="NCBIfam" id="TIGR00964">
    <property type="entry name" value="secE_bact"/>
    <property type="match status" value="1"/>
</dbReference>
<dbReference type="AlphaFoldDB" id="A0A1F5B001"/>
<sequence>MVFLREVRVELRKTSFPDRHLTTKNTAIVIAFSIAIALFLGGLDMGFSYILNTYIL</sequence>
<dbReference type="Pfam" id="PF00584">
    <property type="entry name" value="SecE"/>
    <property type="match status" value="1"/>
</dbReference>
<evidence type="ECO:0000256" key="8">
    <source>
        <dbReference type="ARBA" id="ARBA00023136"/>
    </source>
</evidence>
<protein>
    <recommendedName>
        <fullName evidence="9">Protein translocase subunit SecE</fullName>
    </recommendedName>
</protein>
<keyword evidence="2 9" id="KW-0813">Transport</keyword>
<dbReference type="GO" id="GO:0005886">
    <property type="term" value="C:plasma membrane"/>
    <property type="evidence" value="ECO:0007669"/>
    <property type="project" value="UniProtKB-SubCell"/>
</dbReference>
<comment type="similarity">
    <text evidence="9">Belongs to the SecE/SEC61-gamma family.</text>
</comment>
<evidence type="ECO:0000256" key="5">
    <source>
        <dbReference type="ARBA" id="ARBA00022927"/>
    </source>
</evidence>
<dbReference type="GO" id="GO:0006605">
    <property type="term" value="P:protein targeting"/>
    <property type="evidence" value="ECO:0007669"/>
    <property type="project" value="UniProtKB-UniRule"/>
</dbReference>
<name>A0A1F5B001_9BACT</name>
<dbReference type="HAMAP" id="MF_00422">
    <property type="entry name" value="SecE"/>
    <property type="match status" value="1"/>
</dbReference>